<feature type="region of interest" description="Disordered" evidence="1">
    <location>
        <begin position="41"/>
        <end position="62"/>
    </location>
</feature>
<protein>
    <submittedName>
        <fullName evidence="2">Uncharacterized protein</fullName>
    </submittedName>
</protein>
<evidence type="ECO:0000313" key="2">
    <source>
        <dbReference type="EMBL" id="MED6141702.1"/>
    </source>
</evidence>
<keyword evidence="3" id="KW-1185">Reference proteome</keyword>
<evidence type="ECO:0000256" key="1">
    <source>
        <dbReference type="SAM" id="MobiDB-lite"/>
    </source>
</evidence>
<dbReference type="Proteomes" id="UP001341840">
    <property type="component" value="Unassembled WGS sequence"/>
</dbReference>
<organism evidence="2 3">
    <name type="scientific">Stylosanthes scabra</name>
    <dbReference type="NCBI Taxonomy" id="79078"/>
    <lineage>
        <taxon>Eukaryota</taxon>
        <taxon>Viridiplantae</taxon>
        <taxon>Streptophyta</taxon>
        <taxon>Embryophyta</taxon>
        <taxon>Tracheophyta</taxon>
        <taxon>Spermatophyta</taxon>
        <taxon>Magnoliopsida</taxon>
        <taxon>eudicotyledons</taxon>
        <taxon>Gunneridae</taxon>
        <taxon>Pentapetalae</taxon>
        <taxon>rosids</taxon>
        <taxon>fabids</taxon>
        <taxon>Fabales</taxon>
        <taxon>Fabaceae</taxon>
        <taxon>Papilionoideae</taxon>
        <taxon>50 kb inversion clade</taxon>
        <taxon>dalbergioids sensu lato</taxon>
        <taxon>Dalbergieae</taxon>
        <taxon>Pterocarpus clade</taxon>
        <taxon>Stylosanthes</taxon>
    </lineage>
</organism>
<sequence>MHPFPQHVPPPQIDVIRDNPYALIHTSITFGLGQAKSKTRSYTHPHNCLSHPPPTRFPTSSTNINTHPCIPSLILSRLAWGRHGQSHSTTLSSLASHSFYKPVSRL</sequence>
<dbReference type="EMBL" id="JASCZI010064509">
    <property type="protein sequence ID" value="MED6141702.1"/>
    <property type="molecule type" value="Genomic_DNA"/>
</dbReference>
<proteinExistence type="predicted"/>
<feature type="non-terminal residue" evidence="2">
    <location>
        <position position="106"/>
    </location>
</feature>
<evidence type="ECO:0000313" key="3">
    <source>
        <dbReference type="Proteomes" id="UP001341840"/>
    </source>
</evidence>
<comment type="caution">
    <text evidence="2">The sequence shown here is derived from an EMBL/GenBank/DDBJ whole genome shotgun (WGS) entry which is preliminary data.</text>
</comment>
<reference evidence="2 3" key="1">
    <citation type="journal article" date="2023" name="Plants (Basel)">
        <title>Bridging the Gap: Combining Genomics and Transcriptomics Approaches to Understand Stylosanthes scabra, an Orphan Legume from the Brazilian Caatinga.</title>
        <authorList>
            <person name="Ferreira-Neto J.R.C."/>
            <person name="da Silva M.D."/>
            <person name="Binneck E."/>
            <person name="de Melo N.F."/>
            <person name="da Silva R.H."/>
            <person name="de Melo A.L.T.M."/>
            <person name="Pandolfi V."/>
            <person name="Bustamante F.O."/>
            <person name="Brasileiro-Vidal A.C."/>
            <person name="Benko-Iseppon A.M."/>
        </authorList>
    </citation>
    <scope>NUCLEOTIDE SEQUENCE [LARGE SCALE GENOMIC DNA]</scope>
    <source>
        <tissue evidence="2">Leaves</tissue>
    </source>
</reference>
<accession>A0ABU6SZ75</accession>
<gene>
    <name evidence="2" type="ORF">PIB30_106122</name>
</gene>
<name>A0ABU6SZ75_9FABA</name>